<keyword evidence="1" id="KW-0472">Membrane</keyword>
<dbReference type="EMBL" id="JACOFW010000003">
    <property type="protein sequence ID" value="MBC3806511.1"/>
    <property type="molecule type" value="Genomic_DNA"/>
</dbReference>
<feature type="transmembrane region" description="Helical" evidence="1">
    <location>
        <begin position="94"/>
        <end position="116"/>
    </location>
</feature>
<organism evidence="2 3">
    <name type="scientific">Undibacterium seohonense</name>
    <dbReference type="NCBI Taxonomy" id="1344950"/>
    <lineage>
        <taxon>Bacteria</taxon>
        <taxon>Pseudomonadati</taxon>
        <taxon>Pseudomonadota</taxon>
        <taxon>Betaproteobacteria</taxon>
        <taxon>Burkholderiales</taxon>
        <taxon>Oxalobacteraceae</taxon>
        <taxon>Undibacterium</taxon>
    </lineage>
</organism>
<reference evidence="2 3" key="1">
    <citation type="submission" date="2020-08" db="EMBL/GenBank/DDBJ databases">
        <title>Novel species isolated from subtropical streams in China.</title>
        <authorList>
            <person name="Lu H."/>
        </authorList>
    </citation>
    <scope>NUCLEOTIDE SEQUENCE [LARGE SCALE GENOMIC DNA]</scope>
    <source>
        <strain evidence="2 3">KACC 16656</strain>
    </source>
</reference>
<feature type="transmembrane region" description="Helical" evidence="1">
    <location>
        <begin position="68"/>
        <end position="87"/>
    </location>
</feature>
<feature type="transmembrane region" description="Helical" evidence="1">
    <location>
        <begin position="43"/>
        <end position="62"/>
    </location>
</feature>
<keyword evidence="1" id="KW-0812">Transmembrane</keyword>
<protein>
    <submittedName>
        <fullName evidence="2">Uncharacterized protein</fullName>
    </submittedName>
</protein>
<name>A0ABR6X0V9_9BURK</name>
<evidence type="ECO:0000313" key="3">
    <source>
        <dbReference type="Proteomes" id="UP000648257"/>
    </source>
</evidence>
<evidence type="ECO:0000256" key="1">
    <source>
        <dbReference type="SAM" id="Phobius"/>
    </source>
</evidence>
<proteinExistence type="predicted"/>
<evidence type="ECO:0000313" key="2">
    <source>
        <dbReference type="EMBL" id="MBC3806511.1"/>
    </source>
</evidence>
<dbReference type="RefSeq" id="WP_186921605.1">
    <property type="nucleotide sequence ID" value="NZ_JACOFW010000003.1"/>
</dbReference>
<feature type="transmembrane region" description="Helical" evidence="1">
    <location>
        <begin position="12"/>
        <end position="31"/>
    </location>
</feature>
<accession>A0ABR6X0V9</accession>
<keyword evidence="3" id="KW-1185">Reference proteome</keyword>
<gene>
    <name evidence="2" type="ORF">H8K52_03995</name>
</gene>
<keyword evidence="1" id="KW-1133">Transmembrane helix</keyword>
<sequence>MPTNIITVAGRFSIFILVSLVAFTAILYFVTRHRVRRPQGFKVIAVALLVVVGGMVFAKFGNNAGLPWWIYYTVPALVTLLVPPLSFKFNGKELLQYLLLAFLSSPAIHVLFSFFFDWHEYMPFIHIPSLRSLLA</sequence>
<comment type="caution">
    <text evidence="2">The sequence shown here is derived from an EMBL/GenBank/DDBJ whole genome shotgun (WGS) entry which is preliminary data.</text>
</comment>
<dbReference type="Proteomes" id="UP000648257">
    <property type="component" value="Unassembled WGS sequence"/>
</dbReference>